<dbReference type="InterPro" id="IPR051014">
    <property type="entry name" value="Cation_Transport_ATPase_IB"/>
</dbReference>
<keyword evidence="7" id="KW-0472">Membrane</keyword>
<proteinExistence type="inferred from homology"/>
<keyword evidence="10" id="KW-0479">Metal-binding</keyword>
<keyword evidence="10" id="KW-0547">Nucleotide-binding</keyword>
<comment type="catalytic activity">
    <reaction evidence="9">
        <text>Cd(2+)(in) + ATP + H2O = Cd(2+)(out) + ADP + phosphate + H(+)</text>
        <dbReference type="Rhea" id="RHEA:12132"/>
        <dbReference type="ChEBI" id="CHEBI:15377"/>
        <dbReference type="ChEBI" id="CHEBI:15378"/>
        <dbReference type="ChEBI" id="CHEBI:30616"/>
        <dbReference type="ChEBI" id="CHEBI:43474"/>
        <dbReference type="ChEBI" id="CHEBI:48775"/>
        <dbReference type="ChEBI" id="CHEBI:456216"/>
        <dbReference type="EC" id="7.2.2.21"/>
    </reaction>
</comment>
<dbReference type="GO" id="GO:0008551">
    <property type="term" value="F:P-type cadmium transporter activity"/>
    <property type="evidence" value="ECO:0007669"/>
    <property type="project" value="UniProtKB-EC"/>
</dbReference>
<dbReference type="GO" id="GO:0016887">
    <property type="term" value="F:ATP hydrolysis activity"/>
    <property type="evidence" value="ECO:0007669"/>
    <property type="project" value="InterPro"/>
</dbReference>
<sequence length="704" mass="76709">MKFQIQHETAGRFRVRCLAQEGRSVRSFSLEQGAAILGGLERVPGIRKVKLYSGAAGIAVLYRPDDLGKIREGILKALARLNMNDPDLRKATKEKAGALMLNRQYRNRLITLLARHFACKWFLPLPIRMVWGWYHTLGFIRLGLQSLRHGRLDVPVLDATAITAAMLQKDISTAGSVMLLLRVGELLEEWTYQKSVHDLADNMSLHIDTVWKVVDGSEVEVSLSDIQAGDLVSVKMGSTIPLDGEVAGGDAMVNQASMTGESLPVHKTPGLTVYAGTVVEDGEITIRVKGGAGSNRYDRIVQMIQDSEAFKSNLESRANHLADSLVPWCLGGTLLTYLLTRNLTRAMSILMVDFSCALKLSMPLAVLSAMRECSTHKITVKGGKFLEAVAQADTIVFDKTGTLTLAKPKVADVLCFSGYDRATVLRYAACLEEHFPHSVANAIVRQAAEEGLIHEEMHSKVEYIVAHGIASMVEGKRIVIGSGHFIFDDEKCVIPEGEEALYESRPEEYSHIYMALDGKLVAIICIQDPLRPEAPAVLQDLRKAGFKHLVMMTGDSERTAAAVAAKIGVDKFYAEVLPEDKARFVKDAKASGHRVVMVGDGINDSPALSEADAGVAIAEGADIAREIADITISAHDLRQLVVLKQISTLLMKRVNFNYDFVVSFNAGLIGLGVMGILPPATTALLHNGSTIAISLHSMTDLMEA</sequence>
<feature type="domain" description="P-type ATPase A" evidence="11">
    <location>
        <begin position="205"/>
        <end position="305"/>
    </location>
</feature>
<gene>
    <name evidence="12" type="ORF">SAMN05216495_10716</name>
</gene>
<dbReference type="Gene3D" id="2.70.150.10">
    <property type="entry name" value="Calcium-transporting ATPase, cytoplasmic transduction domain A"/>
    <property type="match status" value="1"/>
</dbReference>
<dbReference type="SFLD" id="SFLDS00003">
    <property type="entry name" value="Haloacid_Dehalogenase"/>
    <property type="match status" value="1"/>
</dbReference>
<protein>
    <recommendedName>
        <fullName evidence="8">Cd(2+)-exporting ATPase</fullName>
        <ecNumber evidence="8">7.2.2.21</ecNumber>
    </recommendedName>
</protein>
<comment type="caution">
    <text evidence="12">The sequence shown here is derived from an EMBL/GenBank/DDBJ whole genome shotgun (WGS) entry which is preliminary data.</text>
</comment>
<keyword evidence="3" id="KW-0104">Cadmium</keyword>
<evidence type="ECO:0000256" key="9">
    <source>
        <dbReference type="ARBA" id="ARBA00049338"/>
    </source>
</evidence>
<dbReference type="SUPFAM" id="SSF56784">
    <property type="entry name" value="HAD-like"/>
    <property type="match status" value="1"/>
</dbReference>
<dbReference type="PANTHER" id="PTHR48085:SF5">
    <property type="entry name" value="CADMIUM_ZINC-TRANSPORTING ATPASE HMA4-RELATED"/>
    <property type="match status" value="1"/>
</dbReference>
<evidence type="ECO:0000313" key="12">
    <source>
        <dbReference type="EMBL" id="SDW84184.1"/>
    </source>
</evidence>
<keyword evidence="5" id="KW-1278">Translocase</keyword>
<keyword evidence="6" id="KW-1133">Transmembrane helix</keyword>
<dbReference type="NCBIfam" id="TIGR01525">
    <property type="entry name" value="ATPase-IB_hvy"/>
    <property type="match status" value="1"/>
</dbReference>
<dbReference type="InterPro" id="IPR027256">
    <property type="entry name" value="P-typ_ATPase_IB"/>
</dbReference>
<dbReference type="InterPro" id="IPR023299">
    <property type="entry name" value="ATPase_P-typ_cyto_dom_N"/>
</dbReference>
<accession>A0A1H2WVB2</accession>
<dbReference type="NCBIfam" id="TIGR01494">
    <property type="entry name" value="ATPase_P-type"/>
    <property type="match status" value="1"/>
</dbReference>
<dbReference type="Pfam" id="PF00122">
    <property type="entry name" value="E1-E2_ATPase"/>
    <property type="match status" value="1"/>
</dbReference>
<evidence type="ECO:0000256" key="10">
    <source>
        <dbReference type="RuleBase" id="RU362081"/>
    </source>
</evidence>
<dbReference type="Gene3D" id="3.40.1110.10">
    <property type="entry name" value="Calcium-transporting ATPase, cytoplasmic domain N"/>
    <property type="match status" value="1"/>
</dbReference>
<dbReference type="EC" id="7.2.2.21" evidence="8"/>
<dbReference type="PANTHER" id="PTHR48085">
    <property type="entry name" value="CADMIUM/ZINC-TRANSPORTING ATPASE HMA2-RELATED"/>
    <property type="match status" value="1"/>
</dbReference>
<dbReference type="GO" id="GO:0046872">
    <property type="term" value="F:metal ion binding"/>
    <property type="evidence" value="ECO:0007669"/>
    <property type="project" value="UniProtKB-KW"/>
</dbReference>
<dbReference type="EMBL" id="FNOP01000007">
    <property type="protein sequence ID" value="SDW84184.1"/>
    <property type="molecule type" value="Genomic_DNA"/>
</dbReference>
<dbReference type="GO" id="GO:0005886">
    <property type="term" value="C:plasma membrane"/>
    <property type="evidence" value="ECO:0007669"/>
    <property type="project" value="UniProtKB-SubCell"/>
</dbReference>
<comment type="similarity">
    <text evidence="2 10">Belongs to the cation transport ATPase (P-type) (TC 3.A.3) family. Type IB subfamily.</text>
</comment>
<organism evidence="12 13">
    <name type="scientific">Acidaminococcus fermentans</name>
    <dbReference type="NCBI Taxonomy" id="905"/>
    <lineage>
        <taxon>Bacteria</taxon>
        <taxon>Bacillati</taxon>
        <taxon>Bacillota</taxon>
        <taxon>Negativicutes</taxon>
        <taxon>Acidaminococcales</taxon>
        <taxon>Acidaminococcaceae</taxon>
        <taxon>Acidaminococcus</taxon>
    </lineage>
</organism>
<evidence type="ECO:0000256" key="3">
    <source>
        <dbReference type="ARBA" id="ARBA00022539"/>
    </source>
</evidence>
<dbReference type="InterPro" id="IPR059000">
    <property type="entry name" value="ATPase_P-type_domA"/>
</dbReference>
<keyword evidence="10" id="KW-1003">Cell membrane</keyword>
<reference evidence="12 13" key="1">
    <citation type="submission" date="2016-10" db="EMBL/GenBank/DDBJ databases">
        <authorList>
            <person name="Varghese N."/>
            <person name="Submissions S."/>
        </authorList>
    </citation>
    <scope>NUCLEOTIDE SEQUENCE [LARGE SCALE GENOMIC DNA]</scope>
    <source>
        <strain evidence="12 13">WCC6</strain>
    </source>
</reference>
<dbReference type="AlphaFoldDB" id="A0A1H2WVB2"/>
<evidence type="ECO:0000256" key="5">
    <source>
        <dbReference type="ARBA" id="ARBA00022967"/>
    </source>
</evidence>
<dbReference type="InterPro" id="IPR008250">
    <property type="entry name" value="ATPase_P-typ_transduc_dom_A_sf"/>
</dbReference>
<dbReference type="InterPro" id="IPR044492">
    <property type="entry name" value="P_typ_ATPase_HD_dom"/>
</dbReference>
<evidence type="ECO:0000256" key="8">
    <source>
        <dbReference type="ARBA" id="ARBA00039103"/>
    </source>
</evidence>
<dbReference type="SUPFAM" id="SSF81653">
    <property type="entry name" value="Calcium ATPase, transduction domain A"/>
    <property type="match status" value="1"/>
</dbReference>
<dbReference type="Pfam" id="PF00702">
    <property type="entry name" value="Hydrolase"/>
    <property type="match status" value="1"/>
</dbReference>
<dbReference type="SFLD" id="SFLDF00027">
    <property type="entry name" value="p-type_atpase"/>
    <property type="match status" value="1"/>
</dbReference>
<dbReference type="InterPro" id="IPR023214">
    <property type="entry name" value="HAD_sf"/>
</dbReference>
<dbReference type="Gene3D" id="3.40.50.1000">
    <property type="entry name" value="HAD superfamily/HAD-like"/>
    <property type="match status" value="1"/>
</dbReference>
<dbReference type="PROSITE" id="PS00154">
    <property type="entry name" value="ATPASE_E1_E2"/>
    <property type="match status" value="1"/>
</dbReference>
<dbReference type="GO" id="GO:0005524">
    <property type="term" value="F:ATP binding"/>
    <property type="evidence" value="ECO:0007669"/>
    <property type="project" value="UniProtKB-UniRule"/>
</dbReference>
<dbReference type="PRINTS" id="PR00119">
    <property type="entry name" value="CATATPASE"/>
</dbReference>
<evidence type="ECO:0000313" key="13">
    <source>
        <dbReference type="Proteomes" id="UP000182379"/>
    </source>
</evidence>
<dbReference type="Proteomes" id="UP000182379">
    <property type="component" value="Unassembled WGS sequence"/>
</dbReference>
<evidence type="ECO:0000256" key="1">
    <source>
        <dbReference type="ARBA" id="ARBA00004141"/>
    </source>
</evidence>
<evidence type="ECO:0000256" key="2">
    <source>
        <dbReference type="ARBA" id="ARBA00006024"/>
    </source>
</evidence>
<dbReference type="InterPro" id="IPR018303">
    <property type="entry name" value="ATPase_P-typ_P_site"/>
</dbReference>
<keyword evidence="10" id="KW-0067">ATP-binding</keyword>
<keyword evidence="4" id="KW-0812">Transmembrane</keyword>
<dbReference type="InterPro" id="IPR036412">
    <property type="entry name" value="HAD-like_sf"/>
</dbReference>
<dbReference type="InterPro" id="IPR001757">
    <property type="entry name" value="P_typ_ATPase"/>
</dbReference>
<evidence type="ECO:0000256" key="4">
    <source>
        <dbReference type="ARBA" id="ARBA00022692"/>
    </source>
</evidence>
<name>A0A1H2WVB2_ACIFE</name>
<dbReference type="RefSeq" id="WP_074705782.1">
    <property type="nucleotide sequence ID" value="NZ_FNOP01000007.1"/>
</dbReference>
<evidence type="ECO:0000256" key="7">
    <source>
        <dbReference type="ARBA" id="ARBA00023136"/>
    </source>
</evidence>
<evidence type="ECO:0000259" key="11">
    <source>
        <dbReference type="Pfam" id="PF00122"/>
    </source>
</evidence>
<dbReference type="SFLD" id="SFLDG00002">
    <property type="entry name" value="C1.7:_P-type_atpase_like"/>
    <property type="match status" value="1"/>
</dbReference>
<dbReference type="PRINTS" id="PR00120">
    <property type="entry name" value="HATPASE"/>
</dbReference>
<comment type="subcellular location">
    <subcellularLocation>
        <location evidence="10">Cell membrane</location>
    </subcellularLocation>
    <subcellularLocation>
        <location evidence="1">Membrane</location>
        <topology evidence="1">Multi-pass membrane protein</topology>
    </subcellularLocation>
</comment>
<evidence type="ECO:0000256" key="6">
    <source>
        <dbReference type="ARBA" id="ARBA00022989"/>
    </source>
</evidence>